<dbReference type="CDD" id="cd18785">
    <property type="entry name" value="SF2_C"/>
    <property type="match status" value="1"/>
</dbReference>
<feature type="domain" description="Helicase C-terminal" evidence="3">
    <location>
        <begin position="992"/>
        <end position="1169"/>
    </location>
</feature>
<dbReference type="SMART" id="SM00490">
    <property type="entry name" value="HELICc"/>
    <property type="match status" value="1"/>
</dbReference>
<sequence>MTVIKLPSVLPGDLDLKVINQQLQDRTAQLDWSAVVSAPAVALSILLDGLDPSDDAETLGFEGAIADTIIQDIIAYFNQRPALPKSQKSSQKKPQAQQPEVWEQPEASPDSPEVPDPGEESGFYTTEDEADDSPEAKASQGDYRVLKTATSFEIRQELEERILKDLLGPAGGEYEEIDEGRVSDRYLVGLVAPLHRRKRQDAATTATDSAQDLTGRPGTVDEGPEQRDGLPIAGNDTAEDGSTEAGNAVAESMFPSSLGLTFCVSGEAKTIQVTAGWGQYERDRSQTLTTEAGNAKTVWKRIPIRSQSQPIPLQPGPIEDWQIHPDYGVFVRGQIRRQDNDWIVSLFLVNGQTEYETNPDQSWLFQPELKVKSGDASDPEVFIKRAPVRHTDHKLDLLFHAEEQDMKMLYRKQVEFAVGHGVGVHATVADQTPMRAIALETRVVPAYEVPKTTPPTQKEIPALAELELDMKALAETSAADLPDKLAALPMAYAQWIADQTALIENPAESLEEHREAANRALERCETALNRIREGIEMLRQNPQAAQAFQFMNRAMYLQRWQSLYAAKVRQGEAADSDIIESPTWFPFQLAFILLNLPSSTDLHHRDRSHETDAIADLLWFPTGGGKTEAYLGLAAYTMGLRRLQGTVAGRSGAAGVAVLMRYTLRLLTLQQFQRATALICACEVIRREDPGTWGQEPFRIGLWVGMKTTPNRTDDSEAVIDALRGHRPPPSSGSPYQLTACPWCGSAIDKGKHLSVSSVKKGTGRTLVHCGDALGRCPFSKKQAKDEGLPIIVVDEEIYRRLPTLLIATVDKFAQMPWKGETQMLFGQVDGYCDRHGYRSPEVDDSNSHPARYGLPKAKTQPMNPLRPPDLIIQDELHLISGPLGTLVGLYETAIDRLASWEVDGQRVRPKVIASTATIRQAQDQVHSLFVRKVEVFPPQGLEVGDNFFSRQRAPSEEHPGRLYLGICATGRRLKAATIRTYTAILAAAQSLFEEYGDRVDPWMTLVGYFNSMRELGGTRRLVDDDIQQRLKKMDRRGLARRQLRNIEELTSRKSSTDIPLVLDQLETSFENQPDGAQDAKGKRRRPLDVLLATNMISVGVDVSRLAVMAVTGQPKTTAEYIQSTSRVGRRHPGLVITIFNWARPRDLSHYERFEHYHATFYQHVESLSLTPFSSGAMDRGLSALLVALIRLAKSEFNLNNRAGRIRRDDPYVQDAVQTIVDRAWMVSGSSEVRDLVKKELESRLDYWLHEAEDTTGGKILGYKTQKDGLTQGLLKSPGTLDWERFTCLNSLRNVEPTIGLILNDQVPDDDFSRAPKPMPTGNHE</sequence>
<dbReference type="InterPro" id="IPR001650">
    <property type="entry name" value="Helicase_C-like"/>
</dbReference>
<reference evidence="4 5" key="1">
    <citation type="submission" date="2022-04" db="EMBL/GenBank/DDBJ databases">
        <title>Positive selection, recombination, and allopatry shape intraspecific diversity of widespread and dominant cyanobacteria.</title>
        <authorList>
            <person name="Wei J."/>
            <person name="Shu W."/>
            <person name="Hu C."/>
        </authorList>
    </citation>
    <scope>NUCLEOTIDE SEQUENCE [LARGE SCALE GENOMIC DNA]</scope>
    <source>
        <strain evidence="4 5">DQ-A4</strain>
    </source>
</reference>
<feature type="region of interest" description="Disordered" evidence="2">
    <location>
        <begin position="1306"/>
        <end position="1325"/>
    </location>
</feature>
<accession>A0ABV0JZH6</accession>
<gene>
    <name evidence="4" type="primary">drmA</name>
    <name evidence="4" type="ORF">NC992_03500</name>
</gene>
<name>A0ABV0JZH6_9CYAN</name>
<feature type="region of interest" description="Disordered" evidence="2">
    <location>
        <begin position="197"/>
        <end position="244"/>
    </location>
</feature>
<feature type="compositionally biased region" description="Low complexity" evidence="2">
    <location>
        <begin position="202"/>
        <end position="214"/>
    </location>
</feature>
<evidence type="ECO:0000313" key="4">
    <source>
        <dbReference type="EMBL" id="MEP0945930.1"/>
    </source>
</evidence>
<proteinExistence type="predicted"/>
<keyword evidence="4" id="KW-0378">Hydrolase</keyword>
<keyword evidence="4" id="KW-0067">ATP-binding</keyword>
<dbReference type="Gene3D" id="3.40.50.300">
    <property type="entry name" value="P-loop containing nucleotide triphosphate hydrolases"/>
    <property type="match status" value="1"/>
</dbReference>
<dbReference type="Pfam" id="PF00271">
    <property type="entry name" value="Helicase_C"/>
    <property type="match status" value="1"/>
</dbReference>
<evidence type="ECO:0000259" key="3">
    <source>
        <dbReference type="PROSITE" id="PS51194"/>
    </source>
</evidence>
<protein>
    <submittedName>
        <fullName evidence="4">DISARM system helicase DrmA</fullName>
    </submittedName>
</protein>
<feature type="region of interest" description="Disordered" evidence="2">
    <location>
        <begin position="84"/>
        <end position="142"/>
    </location>
</feature>
<keyword evidence="1" id="KW-0175">Coiled coil</keyword>
<dbReference type="SUPFAM" id="SSF52540">
    <property type="entry name" value="P-loop containing nucleoside triphosphate hydrolases"/>
    <property type="match status" value="2"/>
</dbReference>
<keyword evidence="5" id="KW-1185">Reference proteome</keyword>
<comment type="caution">
    <text evidence="4">The sequence shown here is derived from an EMBL/GenBank/DDBJ whole genome shotgun (WGS) entry which is preliminary data.</text>
</comment>
<dbReference type="EMBL" id="JAMPKX010000001">
    <property type="protein sequence ID" value="MEP0945930.1"/>
    <property type="molecule type" value="Genomic_DNA"/>
</dbReference>
<feature type="coiled-coil region" evidence="1">
    <location>
        <begin position="507"/>
        <end position="541"/>
    </location>
</feature>
<evidence type="ECO:0000313" key="5">
    <source>
        <dbReference type="Proteomes" id="UP001482513"/>
    </source>
</evidence>
<organism evidence="4 5">
    <name type="scientific">Leptolyngbya subtilissima DQ-A4</name>
    <dbReference type="NCBI Taxonomy" id="2933933"/>
    <lineage>
        <taxon>Bacteria</taxon>
        <taxon>Bacillati</taxon>
        <taxon>Cyanobacteriota</taxon>
        <taxon>Cyanophyceae</taxon>
        <taxon>Leptolyngbyales</taxon>
        <taxon>Leptolyngbyaceae</taxon>
        <taxon>Leptolyngbya group</taxon>
        <taxon>Leptolyngbya</taxon>
    </lineage>
</organism>
<dbReference type="Proteomes" id="UP001482513">
    <property type="component" value="Unassembled WGS sequence"/>
</dbReference>
<evidence type="ECO:0000256" key="2">
    <source>
        <dbReference type="SAM" id="MobiDB-lite"/>
    </source>
</evidence>
<feature type="compositionally biased region" description="Low complexity" evidence="2">
    <location>
        <begin position="84"/>
        <end position="99"/>
    </location>
</feature>
<keyword evidence="4" id="KW-0547">Nucleotide-binding</keyword>
<dbReference type="InterPro" id="IPR027417">
    <property type="entry name" value="P-loop_NTPase"/>
</dbReference>
<dbReference type="NCBIfam" id="NF038325">
    <property type="entry name" value="DISARM_DrmAS"/>
    <property type="match status" value="1"/>
</dbReference>
<dbReference type="PROSITE" id="PS51194">
    <property type="entry name" value="HELICASE_CTER"/>
    <property type="match status" value="1"/>
</dbReference>
<keyword evidence="4" id="KW-0347">Helicase</keyword>
<dbReference type="GO" id="GO:0004386">
    <property type="term" value="F:helicase activity"/>
    <property type="evidence" value="ECO:0007669"/>
    <property type="project" value="UniProtKB-KW"/>
</dbReference>
<dbReference type="RefSeq" id="WP_190699464.1">
    <property type="nucleotide sequence ID" value="NZ_JAMPKX010000001.1"/>
</dbReference>
<evidence type="ECO:0000256" key="1">
    <source>
        <dbReference type="SAM" id="Coils"/>
    </source>
</evidence>